<keyword evidence="3" id="KW-0812">Transmembrane</keyword>
<accession>A0A3L6FVL4</accession>
<evidence type="ECO:0000256" key="5">
    <source>
        <dbReference type="ARBA" id="ARBA00023136"/>
    </source>
</evidence>
<sequence length="131" mass="14380">MRPSPPRLSRRESRPPHPPINTAAIVFSPPAWWTIVPFQPSSLACPPAGVTFLSPCGGSYPVADADCAAWSNDPGLLCYACASCKAGVLGGMREQWRRATVALIFVYVVGCSAFRNTQTKDLFRRYKWGNY</sequence>
<evidence type="ECO:0000313" key="6">
    <source>
        <dbReference type="EMBL" id="PWZ38154.1"/>
    </source>
</evidence>
<organism evidence="6">
    <name type="scientific">Zea mays</name>
    <name type="common">Maize</name>
    <dbReference type="NCBI Taxonomy" id="4577"/>
    <lineage>
        <taxon>Eukaryota</taxon>
        <taxon>Viridiplantae</taxon>
        <taxon>Streptophyta</taxon>
        <taxon>Embryophyta</taxon>
        <taxon>Tracheophyta</taxon>
        <taxon>Spermatophyta</taxon>
        <taxon>Magnoliopsida</taxon>
        <taxon>Liliopsida</taxon>
        <taxon>Poales</taxon>
        <taxon>Poaceae</taxon>
        <taxon>PACMAD clade</taxon>
        <taxon>Panicoideae</taxon>
        <taxon>Andropogonodae</taxon>
        <taxon>Andropogoneae</taxon>
        <taxon>Tripsacinae</taxon>
        <taxon>Zea</taxon>
    </lineage>
</organism>
<reference evidence="6" key="1">
    <citation type="journal article" date="2018" name="Nat. Genet.">
        <title>Extensive intraspecific gene order and gene structural variations between Mo17 and other maize genomes.</title>
        <authorList>
            <person name="Sun S."/>
            <person name="Zhou Y."/>
            <person name="Chen J."/>
            <person name="Shi J."/>
            <person name="Zhao H."/>
            <person name="Zhao H."/>
            <person name="Song W."/>
            <person name="Zhang M."/>
            <person name="Cui Y."/>
            <person name="Dong X."/>
            <person name="Liu H."/>
            <person name="Ma X."/>
            <person name="Jiao Y."/>
            <person name="Wang B."/>
            <person name="Wei X."/>
            <person name="Stein J.C."/>
            <person name="Glaubitz J.C."/>
            <person name="Lu F."/>
            <person name="Yu G."/>
            <person name="Liang C."/>
            <person name="Fengler K."/>
            <person name="Li B."/>
            <person name="Rafalski A."/>
            <person name="Schnable P.S."/>
            <person name="Ware D.H."/>
            <person name="Buckler E.S."/>
            <person name="Lai J."/>
        </authorList>
    </citation>
    <scope>NUCLEOTIDE SEQUENCE [LARGE SCALE GENOMIC DNA]</scope>
    <source>
        <tissue evidence="6">Seedling</tissue>
    </source>
</reference>
<dbReference type="PANTHER" id="PTHR32191">
    <property type="entry name" value="TETRASPANIN-8-RELATED"/>
    <property type="match status" value="1"/>
</dbReference>
<gene>
    <name evidence="6" type="primary">TET2_3</name>
    <name evidence="6" type="ORF">Zm00014a_030661</name>
</gene>
<keyword evidence="4" id="KW-1133">Transmembrane helix</keyword>
<evidence type="ECO:0000256" key="3">
    <source>
        <dbReference type="ARBA" id="ARBA00022692"/>
    </source>
</evidence>
<dbReference type="AlphaFoldDB" id="A0A3L6FVL4"/>
<name>A0A3L6FVL4_MAIZE</name>
<proteinExistence type="inferred from homology"/>
<evidence type="ECO:0000256" key="4">
    <source>
        <dbReference type="ARBA" id="ARBA00022989"/>
    </source>
</evidence>
<comment type="similarity">
    <text evidence="2">Belongs to the tetraspanin (TM4SF) family.</text>
</comment>
<dbReference type="GO" id="GO:0016020">
    <property type="term" value="C:membrane"/>
    <property type="evidence" value="ECO:0007669"/>
    <property type="project" value="UniProtKB-SubCell"/>
</dbReference>
<protein>
    <submittedName>
        <fullName evidence="6">Tetraspanin-2</fullName>
    </submittedName>
</protein>
<comment type="subcellular location">
    <subcellularLocation>
        <location evidence="1">Membrane</location>
    </subcellularLocation>
</comment>
<evidence type="ECO:0000256" key="2">
    <source>
        <dbReference type="ARBA" id="ARBA00006840"/>
    </source>
</evidence>
<dbReference type="GO" id="GO:0009734">
    <property type="term" value="P:auxin-activated signaling pathway"/>
    <property type="evidence" value="ECO:0007669"/>
    <property type="project" value="InterPro"/>
</dbReference>
<evidence type="ECO:0000256" key="1">
    <source>
        <dbReference type="ARBA" id="ARBA00004370"/>
    </source>
</evidence>
<dbReference type="EMBL" id="NCVQ01000003">
    <property type="protein sequence ID" value="PWZ38154.1"/>
    <property type="molecule type" value="Genomic_DNA"/>
</dbReference>
<dbReference type="ExpressionAtlas" id="A0A3L6FVL4">
    <property type="expression patterns" value="baseline and differential"/>
</dbReference>
<keyword evidence="5" id="KW-0472">Membrane</keyword>
<dbReference type="InterPro" id="IPR044991">
    <property type="entry name" value="TET_plant"/>
</dbReference>
<dbReference type="Proteomes" id="UP000251960">
    <property type="component" value="Chromosome 2"/>
</dbReference>
<comment type="caution">
    <text evidence="6">The sequence shown here is derived from an EMBL/GenBank/DDBJ whole genome shotgun (WGS) entry which is preliminary data.</text>
</comment>